<dbReference type="Proteomes" id="UP001358586">
    <property type="component" value="Chromosome 5"/>
</dbReference>
<gene>
    <name evidence="1" type="ORF">PVK06_017621</name>
</gene>
<evidence type="ECO:0000313" key="1">
    <source>
        <dbReference type="EMBL" id="KAK5833764.1"/>
    </source>
</evidence>
<sequence>METKTTMKMKTMIETKTKTRVEMKIKTRVDIKMSMKVEVKMKKMRMMIKIKRRSRHHNFYAEILPITVSHHPAAHIWPDDVDDAGTAVNTRGLSGGQRLLWCSKGDAPFVVMTISLLKTH</sequence>
<evidence type="ECO:0000313" key="2">
    <source>
        <dbReference type="Proteomes" id="UP001358586"/>
    </source>
</evidence>
<comment type="caution">
    <text evidence="1">The sequence shown here is derived from an EMBL/GenBank/DDBJ whole genome shotgun (WGS) entry which is preliminary data.</text>
</comment>
<accession>A0ABR0Q3W1</accession>
<dbReference type="EMBL" id="JARKNE010000005">
    <property type="protein sequence ID" value="KAK5833764.1"/>
    <property type="molecule type" value="Genomic_DNA"/>
</dbReference>
<organism evidence="1 2">
    <name type="scientific">Gossypium arboreum</name>
    <name type="common">Tree cotton</name>
    <name type="synonym">Gossypium nanking</name>
    <dbReference type="NCBI Taxonomy" id="29729"/>
    <lineage>
        <taxon>Eukaryota</taxon>
        <taxon>Viridiplantae</taxon>
        <taxon>Streptophyta</taxon>
        <taxon>Embryophyta</taxon>
        <taxon>Tracheophyta</taxon>
        <taxon>Spermatophyta</taxon>
        <taxon>Magnoliopsida</taxon>
        <taxon>eudicotyledons</taxon>
        <taxon>Gunneridae</taxon>
        <taxon>Pentapetalae</taxon>
        <taxon>rosids</taxon>
        <taxon>malvids</taxon>
        <taxon>Malvales</taxon>
        <taxon>Malvaceae</taxon>
        <taxon>Malvoideae</taxon>
        <taxon>Gossypium</taxon>
    </lineage>
</organism>
<keyword evidence="2" id="KW-1185">Reference proteome</keyword>
<name>A0ABR0Q3W1_GOSAR</name>
<proteinExistence type="predicted"/>
<protein>
    <submittedName>
        <fullName evidence="1">Uncharacterized protein</fullName>
    </submittedName>
</protein>
<reference evidence="1 2" key="1">
    <citation type="submission" date="2023-03" db="EMBL/GenBank/DDBJ databases">
        <title>WGS of Gossypium arboreum.</title>
        <authorList>
            <person name="Yu D."/>
        </authorList>
    </citation>
    <scope>NUCLEOTIDE SEQUENCE [LARGE SCALE GENOMIC DNA]</scope>
    <source>
        <tissue evidence="1">Leaf</tissue>
    </source>
</reference>